<evidence type="ECO:0000313" key="1">
    <source>
        <dbReference type="EMBL" id="EIY86641.1"/>
    </source>
</evidence>
<name>I9UV26_9BACE</name>
<reference evidence="1 2" key="1">
    <citation type="submission" date="2012-02" db="EMBL/GenBank/DDBJ databases">
        <title>The Genome Sequence of Bacteroides xylanisolvens CL03T12C04.</title>
        <authorList>
            <consortium name="The Broad Institute Genome Sequencing Platform"/>
            <person name="Earl A."/>
            <person name="Ward D."/>
            <person name="Feldgarden M."/>
            <person name="Gevers D."/>
            <person name="Zitomersky N.L."/>
            <person name="Coyne M.J."/>
            <person name="Comstock L.E."/>
            <person name="Young S.K."/>
            <person name="Zeng Q."/>
            <person name="Gargeya S."/>
            <person name="Fitzgerald M."/>
            <person name="Haas B."/>
            <person name="Abouelleil A."/>
            <person name="Alvarado L."/>
            <person name="Arachchi H.M."/>
            <person name="Berlin A."/>
            <person name="Chapman S.B."/>
            <person name="Gearin G."/>
            <person name="Goldberg J."/>
            <person name="Griggs A."/>
            <person name="Gujja S."/>
            <person name="Hansen M."/>
            <person name="Heiman D."/>
            <person name="Howarth C."/>
            <person name="Larimer J."/>
            <person name="Lui A."/>
            <person name="MacDonald P.J.P."/>
            <person name="McCowen C."/>
            <person name="Montmayeur A."/>
            <person name="Murphy C."/>
            <person name="Neiman D."/>
            <person name="Pearson M."/>
            <person name="Priest M."/>
            <person name="Roberts A."/>
            <person name="Saif S."/>
            <person name="Shea T."/>
            <person name="Sisk P."/>
            <person name="Stolte C."/>
            <person name="Sykes S."/>
            <person name="Wortman J."/>
            <person name="Nusbaum C."/>
            <person name="Birren B."/>
        </authorList>
    </citation>
    <scope>NUCLEOTIDE SEQUENCE [LARGE SCALE GENOMIC DNA]</scope>
    <source>
        <strain evidence="1 2">CL03T12C04</strain>
    </source>
</reference>
<gene>
    <name evidence="1" type="ORF">HMPREF1074_01813</name>
</gene>
<sequence length="49" mass="5801">MSYITHNKYEFNRTVCKKRKEKHTGLYIQSSPSFHIYFIGKDGDLFLSA</sequence>
<dbReference type="EMBL" id="AGXE01000010">
    <property type="protein sequence ID" value="EIY86641.1"/>
    <property type="molecule type" value="Genomic_DNA"/>
</dbReference>
<comment type="caution">
    <text evidence="1">The sequence shown here is derived from an EMBL/GenBank/DDBJ whole genome shotgun (WGS) entry which is preliminary data.</text>
</comment>
<accession>I9UV26</accession>
<dbReference type="AlphaFoldDB" id="I9UV26"/>
<dbReference type="Proteomes" id="UP000003566">
    <property type="component" value="Unassembled WGS sequence"/>
</dbReference>
<proteinExistence type="predicted"/>
<dbReference type="HOGENOM" id="CLU_3132434_0_0_10"/>
<protein>
    <submittedName>
        <fullName evidence="1">Uncharacterized protein</fullName>
    </submittedName>
</protein>
<evidence type="ECO:0000313" key="2">
    <source>
        <dbReference type="Proteomes" id="UP000003566"/>
    </source>
</evidence>
<organism evidence="1 2">
    <name type="scientific">Bacteroides xylanisolvens CL03T12C04</name>
    <dbReference type="NCBI Taxonomy" id="997892"/>
    <lineage>
        <taxon>Bacteria</taxon>
        <taxon>Pseudomonadati</taxon>
        <taxon>Bacteroidota</taxon>
        <taxon>Bacteroidia</taxon>
        <taxon>Bacteroidales</taxon>
        <taxon>Bacteroidaceae</taxon>
        <taxon>Bacteroides</taxon>
    </lineage>
</organism>